<dbReference type="SUPFAM" id="SSF158446">
    <property type="entry name" value="IVS-encoded protein-like"/>
    <property type="match status" value="1"/>
</dbReference>
<dbReference type="Proteomes" id="UP000198816">
    <property type="component" value="Unassembled WGS sequence"/>
</dbReference>
<dbReference type="PANTHER" id="PTHR38471:SF2">
    <property type="entry name" value="FOUR HELIX BUNDLE PROTEIN"/>
    <property type="match status" value="1"/>
</dbReference>
<evidence type="ECO:0000313" key="2">
    <source>
        <dbReference type="Proteomes" id="UP000198816"/>
    </source>
</evidence>
<dbReference type="NCBIfam" id="NF008912">
    <property type="entry name" value="PRK12275.1-6"/>
    <property type="match status" value="1"/>
</dbReference>
<gene>
    <name evidence="1" type="ORF">SAMN05421783_101187</name>
</gene>
<name>A0A1H2QA62_THIRO</name>
<dbReference type="EMBL" id="FNNZ01000001">
    <property type="protein sequence ID" value="SDW04046.1"/>
    <property type="molecule type" value="Genomic_DNA"/>
</dbReference>
<dbReference type="Gene3D" id="1.20.1440.60">
    <property type="entry name" value="23S rRNA-intervening sequence"/>
    <property type="match status" value="1"/>
</dbReference>
<dbReference type="RefSeq" id="WP_093027211.1">
    <property type="nucleotide sequence ID" value="NZ_FNNZ01000001.1"/>
</dbReference>
<dbReference type="InterPro" id="IPR012657">
    <property type="entry name" value="23S_rRNA-intervening_sequence"/>
</dbReference>
<organism evidence="1 2">
    <name type="scientific">Thiocapsa roseopersicina</name>
    <dbReference type="NCBI Taxonomy" id="1058"/>
    <lineage>
        <taxon>Bacteria</taxon>
        <taxon>Pseudomonadati</taxon>
        <taxon>Pseudomonadota</taxon>
        <taxon>Gammaproteobacteria</taxon>
        <taxon>Chromatiales</taxon>
        <taxon>Chromatiaceae</taxon>
        <taxon>Thiocapsa</taxon>
    </lineage>
</organism>
<dbReference type="NCBIfam" id="TIGR02436">
    <property type="entry name" value="four helix bundle protein"/>
    <property type="match status" value="1"/>
</dbReference>
<dbReference type="Pfam" id="PF05635">
    <property type="entry name" value="23S_rRNA_IVP"/>
    <property type="match status" value="1"/>
</dbReference>
<dbReference type="InterPro" id="IPR036583">
    <property type="entry name" value="23S_rRNA_IVS_sf"/>
</dbReference>
<keyword evidence="2" id="KW-1185">Reference proteome</keyword>
<dbReference type="OrthoDB" id="160990at2"/>
<dbReference type="STRING" id="1058.SAMN05421783_101187"/>
<reference evidence="2" key="1">
    <citation type="submission" date="2016-10" db="EMBL/GenBank/DDBJ databases">
        <authorList>
            <person name="Varghese N."/>
            <person name="Submissions S."/>
        </authorList>
    </citation>
    <scope>NUCLEOTIDE SEQUENCE [LARGE SCALE GENOMIC DNA]</scope>
    <source>
        <strain evidence="2">DSM 217</strain>
    </source>
</reference>
<dbReference type="PANTHER" id="PTHR38471">
    <property type="entry name" value="FOUR HELIX BUNDLE PROTEIN"/>
    <property type="match status" value="1"/>
</dbReference>
<evidence type="ECO:0000313" key="1">
    <source>
        <dbReference type="EMBL" id="SDW04046.1"/>
    </source>
</evidence>
<dbReference type="CDD" id="cd16377">
    <property type="entry name" value="23S_rRNA_IVP_like"/>
    <property type="match status" value="1"/>
</dbReference>
<protein>
    <submittedName>
        <fullName evidence="1">Four helix bundle protein</fullName>
    </submittedName>
</protein>
<dbReference type="AlphaFoldDB" id="A0A1H2QA62"/>
<accession>A0A1H2QA62</accession>
<sequence length="118" mass="13519">MAEAFEDLEVWKRGARLSADIYRGLRDLKDWGFRDQITRSGLSIPSNIAEGYERESNRDCINFLSYAKGSAGELRTQIYIGMDIGYIDRQTGKHWLNEAQQISKMLAALIKARRSFTP</sequence>
<proteinExistence type="predicted"/>